<evidence type="ECO:0000259" key="2">
    <source>
        <dbReference type="SMART" id="SM00939"/>
    </source>
</evidence>
<evidence type="ECO:0000313" key="3">
    <source>
        <dbReference type="EMBL" id="BBI31708.1"/>
    </source>
</evidence>
<organism evidence="3 4">
    <name type="scientific">Cohnella abietis</name>
    <dbReference type="NCBI Taxonomy" id="2507935"/>
    <lineage>
        <taxon>Bacteria</taxon>
        <taxon>Bacillati</taxon>
        <taxon>Bacillota</taxon>
        <taxon>Bacilli</taxon>
        <taxon>Bacillales</taxon>
        <taxon>Paenibacillaceae</taxon>
        <taxon>Cohnella</taxon>
    </lineage>
</organism>
<dbReference type="NCBIfam" id="TIGR00976">
    <property type="entry name" value="CocE_NonD"/>
    <property type="match status" value="1"/>
</dbReference>
<sequence length="564" mass="63948">MSRETSVGPMPEPGYSHGEYKKEFVEMSDGIRLVTHVWLPSGKGPWPTILVRNPYVDGEDVRDPSLLQFVEHGYAIVLQECRGRGRSEGVWHPYINERQDGLDTLQWLIVQQWQNGNIGLYGGSYLSFNQWILADVLPKEVKTMYISVMGTDVNRFAYMNGMFRHDIYTSWLLSNSGVDWAGRDLNEVARQAYRIRPPMQMDRQLMGVEASWYRNILANPGSGDDLWNDAEPWCLMKQLPSQVNIPICMVGGWFDIALDTMFEAYFGLRQEIRAISRFVVGPWVHSLAPYGDLDYPGGWVDGPNGGTKAVLEWFNYTLKGQSYTEALGVVHAYEIGENKWKTWGQWPPSKETLTFHLNDHLSLGLKPVEQDSKLSYLYDPDHPVETVGGSGLLSVYGDSEYLPKAASVKQHEPCYREDVISFLSEPLEQDMPIAGQIKAVLHVSSSAEDTAFTVKLIEVFPNGVAYNIADGITSLAYRNGAEKEMVYSPQQRERLTIELWAISWRMKQGSRIRLDVSSSNSPAYHAHPNLPGNWAKQKDVIIANQTLYWGGEFDSHIEFPIYTI</sequence>
<dbReference type="EMBL" id="AP019400">
    <property type="protein sequence ID" value="BBI31708.1"/>
    <property type="molecule type" value="Genomic_DNA"/>
</dbReference>
<name>A0A3T1D0X6_9BACL</name>
<dbReference type="GO" id="GO:0008239">
    <property type="term" value="F:dipeptidyl-peptidase activity"/>
    <property type="evidence" value="ECO:0007669"/>
    <property type="project" value="InterPro"/>
</dbReference>
<dbReference type="InterPro" id="IPR005674">
    <property type="entry name" value="CocE/Ser_esterase"/>
</dbReference>
<protein>
    <submittedName>
        <fullName evidence="3">Acyl esterase</fullName>
    </submittedName>
</protein>
<dbReference type="OrthoDB" id="319764at2"/>
<dbReference type="Proteomes" id="UP000289856">
    <property type="component" value="Chromosome"/>
</dbReference>
<dbReference type="InterPro" id="IPR000383">
    <property type="entry name" value="Xaa-Pro-like_dom"/>
</dbReference>
<dbReference type="InterPro" id="IPR013736">
    <property type="entry name" value="Xaa-Pro_dipept_C"/>
</dbReference>
<dbReference type="Gene3D" id="2.60.120.260">
    <property type="entry name" value="Galactose-binding domain-like"/>
    <property type="match status" value="1"/>
</dbReference>
<evidence type="ECO:0000313" key="4">
    <source>
        <dbReference type="Proteomes" id="UP000289856"/>
    </source>
</evidence>
<accession>A0A3T1D0X6</accession>
<dbReference type="InterPro" id="IPR008979">
    <property type="entry name" value="Galactose-bd-like_sf"/>
</dbReference>
<dbReference type="Pfam" id="PF02129">
    <property type="entry name" value="Peptidase_S15"/>
    <property type="match status" value="1"/>
</dbReference>
<dbReference type="InterPro" id="IPR029058">
    <property type="entry name" value="AB_hydrolase_fold"/>
</dbReference>
<dbReference type="SUPFAM" id="SSF49785">
    <property type="entry name" value="Galactose-binding domain-like"/>
    <property type="match status" value="1"/>
</dbReference>
<gene>
    <name evidence="3" type="ORF">KCTCHS21_11070</name>
</gene>
<dbReference type="RefSeq" id="WP_130605704.1">
    <property type="nucleotide sequence ID" value="NZ_AP019400.1"/>
</dbReference>
<dbReference type="Pfam" id="PF08530">
    <property type="entry name" value="PepX_C"/>
    <property type="match status" value="1"/>
</dbReference>
<dbReference type="SUPFAM" id="SSF53474">
    <property type="entry name" value="alpha/beta-Hydrolases"/>
    <property type="match status" value="1"/>
</dbReference>
<keyword evidence="1" id="KW-0378">Hydrolase</keyword>
<dbReference type="Gene3D" id="1.10.3020.10">
    <property type="entry name" value="alpha-amino acid ester hydrolase ( Helical cap domain)"/>
    <property type="match status" value="1"/>
</dbReference>
<dbReference type="KEGG" id="cohn:KCTCHS21_11070"/>
<dbReference type="Gene3D" id="3.40.50.1820">
    <property type="entry name" value="alpha/beta hydrolase"/>
    <property type="match status" value="1"/>
</dbReference>
<dbReference type="AlphaFoldDB" id="A0A3T1D0X6"/>
<keyword evidence="4" id="KW-1185">Reference proteome</keyword>
<feature type="domain" description="Xaa-Pro dipeptidyl-peptidase C-terminal" evidence="2">
    <location>
        <begin position="311"/>
        <end position="558"/>
    </location>
</feature>
<evidence type="ECO:0000256" key="1">
    <source>
        <dbReference type="ARBA" id="ARBA00022801"/>
    </source>
</evidence>
<reference evidence="3 4" key="1">
    <citation type="submission" date="2019-01" db="EMBL/GenBank/DDBJ databases">
        <title>Complete genome sequence of Cohnella hallensis HS21 isolated from Korean fir (Abies koreana) rhizospheric soil.</title>
        <authorList>
            <person name="Jiang L."/>
            <person name="Kang S.W."/>
            <person name="Kim S."/>
            <person name="Jung J."/>
            <person name="Kim C.Y."/>
            <person name="Kim D.H."/>
            <person name="Kim S.W."/>
            <person name="Lee J."/>
        </authorList>
    </citation>
    <scope>NUCLEOTIDE SEQUENCE [LARGE SCALE GENOMIC DNA]</scope>
    <source>
        <strain evidence="3 4">HS21</strain>
    </source>
</reference>
<proteinExistence type="predicted"/>
<dbReference type="SMART" id="SM00939">
    <property type="entry name" value="PepX_C"/>
    <property type="match status" value="1"/>
</dbReference>